<comment type="caution">
    <text evidence="3">The sequence shown here is derived from an EMBL/GenBank/DDBJ whole genome shotgun (WGS) entry which is preliminary data.</text>
</comment>
<dbReference type="PANTHER" id="PTHR24177">
    <property type="entry name" value="CASKIN"/>
    <property type="match status" value="1"/>
</dbReference>
<dbReference type="PANTHER" id="PTHR24177:SF383">
    <property type="entry name" value="ANKYRIN REPEAT-CONTAINING DOMAIN, PGG DOMAIN, ANKYRIN REPEAT-CONTAINING DOMAIN SUPERFAMILY"/>
    <property type="match status" value="1"/>
</dbReference>
<feature type="transmembrane region" description="Helical" evidence="1">
    <location>
        <begin position="633"/>
        <end position="651"/>
    </location>
</feature>
<dbReference type="Gene3D" id="1.25.40.20">
    <property type="entry name" value="Ankyrin repeat-containing domain"/>
    <property type="match status" value="2"/>
</dbReference>
<evidence type="ECO:0000313" key="3">
    <source>
        <dbReference type="EMBL" id="KAJ9557517.1"/>
    </source>
</evidence>
<keyword evidence="4" id="KW-1185">Reference proteome</keyword>
<feature type="transmembrane region" description="Helical" evidence="1">
    <location>
        <begin position="519"/>
        <end position="538"/>
    </location>
</feature>
<feature type="transmembrane region" description="Helical" evidence="1">
    <location>
        <begin position="558"/>
        <end position="582"/>
    </location>
</feature>
<reference evidence="3" key="1">
    <citation type="submission" date="2023-03" db="EMBL/GenBank/DDBJ databases">
        <title>Chromosome-scale reference genome and RAD-based genetic map of yellow starthistle (Centaurea solstitialis) reveal putative structural variation and QTLs associated with invader traits.</title>
        <authorList>
            <person name="Reatini B."/>
            <person name="Cang F.A."/>
            <person name="Jiang Q."/>
            <person name="Mckibben M.T.W."/>
            <person name="Barker M.S."/>
            <person name="Rieseberg L.H."/>
            <person name="Dlugosch K.M."/>
        </authorList>
    </citation>
    <scope>NUCLEOTIDE SEQUENCE</scope>
    <source>
        <strain evidence="3">CAN-66</strain>
        <tissue evidence="3">Leaf</tissue>
    </source>
</reference>
<keyword evidence="1" id="KW-1133">Transmembrane helix</keyword>
<dbReference type="SMART" id="SM00248">
    <property type="entry name" value="ANK"/>
    <property type="match status" value="5"/>
</dbReference>
<proteinExistence type="predicted"/>
<dbReference type="GO" id="GO:0016020">
    <property type="term" value="C:membrane"/>
    <property type="evidence" value="ECO:0007669"/>
    <property type="project" value="TreeGrafter"/>
</dbReference>
<evidence type="ECO:0000259" key="2">
    <source>
        <dbReference type="Pfam" id="PF13962"/>
    </source>
</evidence>
<dbReference type="Pfam" id="PF13962">
    <property type="entry name" value="PGG"/>
    <property type="match status" value="1"/>
</dbReference>
<feature type="domain" description="PGG" evidence="2">
    <location>
        <begin position="511"/>
        <end position="620"/>
    </location>
</feature>
<dbReference type="InterPro" id="IPR026961">
    <property type="entry name" value="PGG_dom"/>
</dbReference>
<protein>
    <recommendedName>
        <fullName evidence="2">PGG domain-containing protein</fullName>
    </recommendedName>
</protein>
<dbReference type="Proteomes" id="UP001172457">
    <property type="component" value="Chromosome 3"/>
</dbReference>
<dbReference type="InterPro" id="IPR002110">
    <property type="entry name" value="Ankyrin_rpt"/>
</dbReference>
<sequence length="652" mass="74043">MATTMVIISPNTLLVRKQAEQMNTTNGNEHQINMVSTVSHNQPSQLPPSNLPSRDLLDRGEDFKAICIPLYNALTTNDFKVAKVIIDKRPELVQFSITESCETVLHIAVVLRKSCMFVQYLMSLMTKDDLELSNGNGETSLCVVATTENVEIAKILVEKNDGLMDIPNSQGKVPLQVAALHGRHDMVVYLYSISQKMTSQFWTHQNRSWVFEECVSYSLFDVALRMVTDLPELATNGSVLRLLAQKPYYFNRLQFGRLFRVKNLLKGAMAFRFDYHWKGDDVIQLLGIILTEVMKLPKAEIDNLIRGPPDETTTTNEDAKYSSRLLFLAAEKGNTRFIVEVIRQYPHLALEVNDDNQSIFHVAISRRYKDIYKLLHEKDHIRNSIVTLEDKNGNNMLHLVGESARPKGLGMISSLQLDTEYTWFKTVQHTLIAHKQDDSGFAPAKFHRMKQTWWLSKRKLPSTFPMGGFPNKEVKRMLPDYIKVKKNIAGVTASDKFFKKLDDIYFKERELMKQMATQLMVVEALIATISFAALFTFPGGYDQKTGTPILLGEPISKLFLIFDSLSFLSSTTSIVTVLYTIFMDDFASSRSISSVQVSFCLKLALFSLITIIVSFLINIFILCQNIHKNSVSWLPIFTIFPAEMPLVLLGLL</sequence>
<dbReference type="EMBL" id="JARYMX010000003">
    <property type="protein sequence ID" value="KAJ9557517.1"/>
    <property type="molecule type" value="Genomic_DNA"/>
</dbReference>
<dbReference type="Pfam" id="PF12796">
    <property type="entry name" value="Ank_2"/>
    <property type="match status" value="1"/>
</dbReference>
<dbReference type="InterPro" id="IPR036770">
    <property type="entry name" value="Ankyrin_rpt-contain_sf"/>
</dbReference>
<keyword evidence="1" id="KW-0812">Transmembrane</keyword>
<accession>A0AA38TTW5</accession>
<gene>
    <name evidence="3" type="ORF">OSB04_012131</name>
</gene>
<feature type="non-terminal residue" evidence="3">
    <location>
        <position position="652"/>
    </location>
</feature>
<keyword evidence="1" id="KW-0472">Membrane</keyword>
<dbReference type="SUPFAM" id="SSF48403">
    <property type="entry name" value="Ankyrin repeat"/>
    <property type="match status" value="1"/>
</dbReference>
<feature type="transmembrane region" description="Helical" evidence="1">
    <location>
        <begin position="603"/>
        <end position="627"/>
    </location>
</feature>
<evidence type="ECO:0000313" key="4">
    <source>
        <dbReference type="Proteomes" id="UP001172457"/>
    </source>
</evidence>
<evidence type="ECO:0000256" key="1">
    <source>
        <dbReference type="SAM" id="Phobius"/>
    </source>
</evidence>
<name>A0AA38TTW5_9ASTR</name>
<organism evidence="3 4">
    <name type="scientific">Centaurea solstitialis</name>
    <name type="common">yellow star-thistle</name>
    <dbReference type="NCBI Taxonomy" id="347529"/>
    <lineage>
        <taxon>Eukaryota</taxon>
        <taxon>Viridiplantae</taxon>
        <taxon>Streptophyta</taxon>
        <taxon>Embryophyta</taxon>
        <taxon>Tracheophyta</taxon>
        <taxon>Spermatophyta</taxon>
        <taxon>Magnoliopsida</taxon>
        <taxon>eudicotyledons</taxon>
        <taxon>Gunneridae</taxon>
        <taxon>Pentapetalae</taxon>
        <taxon>asterids</taxon>
        <taxon>campanulids</taxon>
        <taxon>Asterales</taxon>
        <taxon>Asteraceae</taxon>
        <taxon>Carduoideae</taxon>
        <taxon>Cardueae</taxon>
        <taxon>Centaureinae</taxon>
        <taxon>Centaurea</taxon>
    </lineage>
</organism>
<dbReference type="AlphaFoldDB" id="A0AA38TTW5"/>